<dbReference type="Pfam" id="PF02518">
    <property type="entry name" value="HATPase_c"/>
    <property type="match status" value="1"/>
</dbReference>
<evidence type="ECO:0000259" key="5">
    <source>
        <dbReference type="PROSITE" id="PS50109"/>
    </source>
</evidence>
<dbReference type="PANTHER" id="PTHR43547:SF2">
    <property type="entry name" value="HYBRID SIGNAL TRANSDUCTION HISTIDINE KINASE C"/>
    <property type="match status" value="1"/>
</dbReference>
<dbReference type="CDD" id="cd00082">
    <property type="entry name" value="HisKA"/>
    <property type="match status" value="1"/>
</dbReference>
<evidence type="ECO:0000313" key="8">
    <source>
        <dbReference type="Proteomes" id="UP000196531"/>
    </source>
</evidence>
<dbReference type="SUPFAM" id="SSF52172">
    <property type="entry name" value="CheY-like"/>
    <property type="match status" value="2"/>
</dbReference>
<dbReference type="Gene3D" id="1.10.287.130">
    <property type="match status" value="1"/>
</dbReference>
<dbReference type="PRINTS" id="PR00344">
    <property type="entry name" value="BCTRLSENSOR"/>
</dbReference>
<dbReference type="InterPro" id="IPR001789">
    <property type="entry name" value="Sig_transdc_resp-reg_receiver"/>
</dbReference>
<dbReference type="Gene3D" id="3.30.565.10">
    <property type="entry name" value="Histidine kinase-like ATPase, C-terminal domain"/>
    <property type="match status" value="1"/>
</dbReference>
<dbReference type="InterPro" id="IPR011006">
    <property type="entry name" value="CheY-like_superfamily"/>
</dbReference>
<accession>A0A1Y5F7Y1</accession>
<protein>
    <recommendedName>
        <fullName evidence="2">histidine kinase</fullName>
        <ecNumber evidence="2">2.7.13.3</ecNumber>
    </recommendedName>
</protein>
<dbReference type="InterPro" id="IPR003594">
    <property type="entry name" value="HATPase_dom"/>
</dbReference>
<dbReference type="AlphaFoldDB" id="A0A1Y5F7Y1"/>
<dbReference type="InterPro" id="IPR004358">
    <property type="entry name" value="Sig_transdc_His_kin-like_C"/>
</dbReference>
<name>A0A1Y5F7Y1_9BACT</name>
<evidence type="ECO:0000313" key="7">
    <source>
        <dbReference type="EMBL" id="OUR97047.1"/>
    </source>
</evidence>
<comment type="caution">
    <text evidence="4">Lacks conserved residue(s) required for the propagation of feature annotation.</text>
</comment>
<dbReference type="InterPro" id="IPR005467">
    <property type="entry name" value="His_kinase_dom"/>
</dbReference>
<dbReference type="SMART" id="SM00448">
    <property type="entry name" value="REC"/>
    <property type="match status" value="2"/>
</dbReference>
<dbReference type="Proteomes" id="UP000196531">
    <property type="component" value="Unassembled WGS sequence"/>
</dbReference>
<dbReference type="Gene3D" id="3.40.50.2300">
    <property type="match status" value="2"/>
</dbReference>
<feature type="domain" description="Response regulatory" evidence="6">
    <location>
        <begin position="118"/>
        <end position="234"/>
    </location>
</feature>
<sequence length="480" mass="53739">MSRKAIKEELSYVGYDVTEATDLNGGMKSFRSKKYDLVIIAVENEGLSTCRAIRDLEKSKNADDIVPIICMSVCDEFSIRLKSFEAGANEFLPKDHRAEVILKVNSILKPDLLWKGTVIAIVEDDRTTAKFLTYLLKNKGAEVYWFQSAIECFDFLKESSVDLVVTDNFMPNMTGCELVVKIRKELGLKELPVVFTSATKEKESVLEFYRSGANDFISKPFLKEEVYTKIKLLLDNRNKTKTMNKYIEELSSLNEVKDQFLAVCSHDLRAPLNSIIGFSDVLIQDDEIDHDSLDMVKVINKSALSLLGMVNDLLTLSEVQLKGDFTISEIDIFSLVNDCFDQMKGSMTKDIAFTLNDNSDHATILGNDSMLRRTFTNLLSNAYKFTAHGGTILSHIWIDSDYLYCTIQDTGIGIPKKDLKSLFSRMSGAGRHGLEGQKSTGIGLSIVKEILDKHNAIIDVDSEEGVGTIFTLGFEYKKGA</sequence>
<evidence type="ECO:0000259" key="6">
    <source>
        <dbReference type="PROSITE" id="PS50110"/>
    </source>
</evidence>
<dbReference type="PROSITE" id="PS50109">
    <property type="entry name" value="HIS_KIN"/>
    <property type="match status" value="1"/>
</dbReference>
<dbReference type="PROSITE" id="PS50110">
    <property type="entry name" value="RESPONSE_REGULATORY"/>
    <property type="match status" value="2"/>
</dbReference>
<dbReference type="SMART" id="SM00388">
    <property type="entry name" value="HisKA"/>
    <property type="match status" value="1"/>
</dbReference>
<feature type="domain" description="Response regulatory" evidence="6">
    <location>
        <begin position="1"/>
        <end position="109"/>
    </location>
</feature>
<dbReference type="InterPro" id="IPR036097">
    <property type="entry name" value="HisK_dim/P_sf"/>
</dbReference>
<evidence type="ECO:0000256" key="2">
    <source>
        <dbReference type="ARBA" id="ARBA00012438"/>
    </source>
</evidence>
<proteinExistence type="predicted"/>
<dbReference type="Pfam" id="PF00512">
    <property type="entry name" value="HisKA"/>
    <property type="match status" value="1"/>
</dbReference>
<comment type="caution">
    <text evidence="7">The sequence shown here is derived from an EMBL/GenBank/DDBJ whole genome shotgun (WGS) entry which is preliminary data.</text>
</comment>
<dbReference type="EC" id="2.7.13.3" evidence="2"/>
<dbReference type="EMBL" id="MAAO01000006">
    <property type="protein sequence ID" value="OUR97047.1"/>
    <property type="molecule type" value="Genomic_DNA"/>
</dbReference>
<dbReference type="PANTHER" id="PTHR43547">
    <property type="entry name" value="TWO-COMPONENT HISTIDINE KINASE"/>
    <property type="match status" value="1"/>
</dbReference>
<comment type="catalytic activity">
    <reaction evidence="1">
        <text>ATP + protein L-histidine = ADP + protein N-phospho-L-histidine.</text>
        <dbReference type="EC" id="2.7.13.3"/>
    </reaction>
</comment>
<organism evidence="7 8">
    <name type="scientific">Halobacteriovorax marinus</name>
    <dbReference type="NCBI Taxonomy" id="97084"/>
    <lineage>
        <taxon>Bacteria</taxon>
        <taxon>Pseudomonadati</taxon>
        <taxon>Bdellovibrionota</taxon>
        <taxon>Bacteriovoracia</taxon>
        <taxon>Bacteriovoracales</taxon>
        <taxon>Halobacteriovoraceae</taxon>
        <taxon>Halobacteriovorax</taxon>
    </lineage>
</organism>
<dbReference type="SMART" id="SM00387">
    <property type="entry name" value="HATPase_c"/>
    <property type="match status" value="1"/>
</dbReference>
<dbReference type="SUPFAM" id="SSF55874">
    <property type="entry name" value="ATPase domain of HSP90 chaperone/DNA topoisomerase II/histidine kinase"/>
    <property type="match status" value="1"/>
</dbReference>
<feature type="modified residue" description="4-aspartylphosphate" evidence="4">
    <location>
        <position position="167"/>
    </location>
</feature>
<dbReference type="InterPro" id="IPR036890">
    <property type="entry name" value="HATPase_C_sf"/>
</dbReference>
<gene>
    <name evidence="7" type="ORF">A9Q84_11995</name>
</gene>
<dbReference type="InterPro" id="IPR003661">
    <property type="entry name" value="HisK_dim/P_dom"/>
</dbReference>
<dbReference type="Pfam" id="PF00072">
    <property type="entry name" value="Response_reg"/>
    <property type="match status" value="2"/>
</dbReference>
<reference evidence="8" key="1">
    <citation type="journal article" date="2017" name="Proc. Natl. Acad. Sci. U.S.A.">
        <title>Simulation of Deepwater Horizon oil plume reveals substrate specialization within a complex community of hydrocarbon-degraders.</title>
        <authorList>
            <person name="Hu P."/>
            <person name="Dubinsky E.A."/>
            <person name="Probst A.J."/>
            <person name="Wang J."/>
            <person name="Sieber C.M.K."/>
            <person name="Tom L.M."/>
            <person name="Gardinali P."/>
            <person name="Banfield J.F."/>
            <person name="Atlas R.M."/>
            <person name="Andersen G.L."/>
        </authorList>
    </citation>
    <scope>NUCLEOTIDE SEQUENCE [LARGE SCALE GENOMIC DNA]</scope>
</reference>
<evidence type="ECO:0000256" key="1">
    <source>
        <dbReference type="ARBA" id="ARBA00000085"/>
    </source>
</evidence>
<dbReference type="SUPFAM" id="SSF47384">
    <property type="entry name" value="Homodimeric domain of signal transducing histidine kinase"/>
    <property type="match status" value="1"/>
</dbReference>
<feature type="domain" description="Histidine kinase" evidence="5">
    <location>
        <begin position="263"/>
        <end position="478"/>
    </location>
</feature>
<dbReference type="CDD" id="cd00156">
    <property type="entry name" value="REC"/>
    <property type="match status" value="2"/>
</dbReference>
<dbReference type="GO" id="GO:0000155">
    <property type="term" value="F:phosphorelay sensor kinase activity"/>
    <property type="evidence" value="ECO:0007669"/>
    <property type="project" value="InterPro"/>
</dbReference>
<keyword evidence="3 4" id="KW-0597">Phosphoprotein</keyword>
<evidence type="ECO:0000256" key="3">
    <source>
        <dbReference type="ARBA" id="ARBA00022553"/>
    </source>
</evidence>
<evidence type="ECO:0000256" key="4">
    <source>
        <dbReference type="PROSITE-ProRule" id="PRU00169"/>
    </source>
</evidence>